<comment type="caution">
    <text evidence="1">The sequence shown here is derived from an EMBL/GenBank/DDBJ whole genome shotgun (WGS) entry which is preliminary data.</text>
</comment>
<organism evidence="1 2">
    <name type="scientific">Methylorubrum suomiense</name>
    <dbReference type="NCBI Taxonomy" id="144191"/>
    <lineage>
        <taxon>Bacteria</taxon>
        <taxon>Pseudomonadati</taxon>
        <taxon>Pseudomonadota</taxon>
        <taxon>Alphaproteobacteria</taxon>
        <taxon>Hyphomicrobiales</taxon>
        <taxon>Methylobacteriaceae</taxon>
        <taxon>Methylorubrum</taxon>
    </lineage>
</organism>
<dbReference type="EMBL" id="BPRE01000003">
    <property type="protein sequence ID" value="GJE74757.1"/>
    <property type="molecule type" value="Genomic_DNA"/>
</dbReference>
<dbReference type="Proteomes" id="UP001055093">
    <property type="component" value="Unassembled WGS sequence"/>
</dbReference>
<dbReference type="InterPro" id="IPR025683">
    <property type="entry name" value="Protein_beta"/>
</dbReference>
<evidence type="ECO:0008006" key="3">
    <source>
        <dbReference type="Google" id="ProtNLM"/>
    </source>
</evidence>
<evidence type="ECO:0000313" key="1">
    <source>
        <dbReference type="EMBL" id="GJE74757.1"/>
    </source>
</evidence>
<name>A0ABQ4UR89_9HYPH</name>
<proteinExistence type="predicted"/>
<reference evidence="1" key="1">
    <citation type="journal article" date="2021" name="Front. Microbiol.">
        <title>Comprehensive Comparative Genomics and Phenotyping of Methylobacterium Species.</title>
        <authorList>
            <person name="Alessa O."/>
            <person name="Ogura Y."/>
            <person name="Fujitani Y."/>
            <person name="Takami H."/>
            <person name="Hayashi T."/>
            <person name="Sahin N."/>
            <person name="Tani A."/>
        </authorList>
    </citation>
    <scope>NUCLEOTIDE SEQUENCE</scope>
    <source>
        <strain evidence="1">DSM 14458</strain>
    </source>
</reference>
<accession>A0ABQ4UR89</accession>
<sequence>MSNSKNLLYVPALRAKAGEIRGIQRLAPDIIDKIIPHFIVPPPKDIDPEKQRQLTQEEIIYGTGRKIAEHWPLRDAFLDTRFLFSEFGEETSLEWLPRIFQVAKHAGAKLIPVLTPSDALSNRSASFRKVLSDGPIKAVLRIKFDEVDADTAAYIAKSLSLMGISEQECVIISDFSEADFSSPKIVGQIAQSVLEDLQEIGRWQSIVFQGSNYPTTNPASDNNSFVVPRNEWLAWQEAVKLDGRSTDRLVFGDFGADCSKIKFQKNGGGIPIRHYRYALISSWLVVRGSPTGTAKDAMRQVCMRIINSGQFAGREFSSADDFIYRCAQGWEGPGNGTTWREINTTHHVTRAVRDIGAIKGLTFKSIPTRSPTEQASLFETINN</sequence>
<dbReference type="Pfam" id="PF14350">
    <property type="entry name" value="Beta_protein"/>
    <property type="match status" value="1"/>
</dbReference>
<gene>
    <name evidence="1" type="ORF">BGCPKDLD_1330</name>
</gene>
<evidence type="ECO:0000313" key="2">
    <source>
        <dbReference type="Proteomes" id="UP001055093"/>
    </source>
</evidence>
<dbReference type="RefSeq" id="WP_238307771.1">
    <property type="nucleotide sequence ID" value="NZ_BPRE01000003.1"/>
</dbReference>
<reference evidence="1" key="2">
    <citation type="submission" date="2021-08" db="EMBL/GenBank/DDBJ databases">
        <authorList>
            <person name="Tani A."/>
            <person name="Ola A."/>
            <person name="Ogura Y."/>
            <person name="Katsura K."/>
            <person name="Hayashi T."/>
        </authorList>
    </citation>
    <scope>NUCLEOTIDE SEQUENCE</scope>
    <source>
        <strain evidence="1">DSM 14458</strain>
    </source>
</reference>
<protein>
    <recommendedName>
        <fullName evidence="3">Beta protein</fullName>
    </recommendedName>
</protein>
<keyword evidence="2" id="KW-1185">Reference proteome</keyword>